<protein>
    <recommendedName>
        <fullName evidence="1">Helix-turn-helix domain-containing protein</fullName>
    </recommendedName>
</protein>
<dbReference type="RefSeq" id="WP_307408803.1">
    <property type="nucleotide sequence ID" value="NZ_JAUSUR010000004.1"/>
</dbReference>
<sequence length="145" mass="16882">MIDLSEVLTFSEAAEKWGFSDGNTIRKAVERNKFNPDEIRKSGNVWLTTYPAMVRVFGIPKEEHHVISYHHISELVSKSLFDHKDIDDEIQKILDDISEMIDKGGNVHIIESESKPDNIIMILRRKEDLKTFAIMVKRYMALMKY</sequence>
<name>A0ABU0E4H3_9FIRM</name>
<reference evidence="2 3" key="1">
    <citation type="submission" date="2023-07" db="EMBL/GenBank/DDBJ databases">
        <title>Genomic Encyclopedia of Type Strains, Phase IV (KMG-IV): sequencing the most valuable type-strain genomes for metagenomic binning, comparative biology and taxonomic classification.</title>
        <authorList>
            <person name="Goeker M."/>
        </authorList>
    </citation>
    <scope>NUCLEOTIDE SEQUENCE [LARGE SCALE GENOMIC DNA]</scope>
    <source>
        <strain evidence="2 3">DSM 16784</strain>
    </source>
</reference>
<dbReference type="Proteomes" id="UP001230220">
    <property type="component" value="Unassembled WGS sequence"/>
</dbReference>
<dbReference type="InterPro" id="IPR045403">
    <property type="entry name" value="HTH_59_Firmicutes_type"/>
</dbReference>
<gene>
    <name evidence="2" type="ORF">J2S15_002527</name>
</gene>
<keyword evidence="3" id="KW-1185">Reference proteome</keyword>
<dbReference type="Pfam" id="PF20038">
    <property type="entry name" value="HTH_59"/>
    <property type="match status" value="1"/>
</dbReference>
<dbReference type="EMBL" id="JAUSUR010000004">
    <property type="protein sequence ID" value="MDQ0361777.1"/>
    <property type="molecule type" value="Genomic_DNA"/>
</dbReference>
<feature type="domain" description="Helix-turn-helix" evidence="1">
    <location>
        <begin position="1"/>
        <end position="59"/>
    </location>
</feature>
<organism evidence="2 3">
    <name type="scientific">Breznakia pachnodae</name>
    <dbReference type="NCBI Taxonomy" id="265178"/>
    <lineage>
        <taxon>Bacteria</taxon>
        <taxon>Bacillati</taxon>
        <taxon>Bacillota</taxon>
        <taxon>Erysipelotrichia</taxon>
        <taxon>Erysipelotrichales</taxon>
        <taxon>Erysipelotrichaceae</taxon>
        <taxon>Breznakia</taxon>
    </lineage>
</organism>
<accession>A0ABU0E4H3</accession>
<proteinExistence type="predicted"/>
<evidence type="ECO:0000259" key="1">
    <source>
        <dbReference type="Pfam" id="PF20038"/>
    </source>
</evidence>
<evidence type="ECO:0000313" key="2">
    <source>
        <dbReference type="EMBL" id="MDQ0361777.1"/>
    </source>
</evidence>
<evidence type="ECO:0000313" key="3">
    <source>
        <dbReference type="Proteomes" id="UP001230220"/>
    </source>
</evidence>
<comment type="caution">
    <text evidence="2">The sequence shown here is derived from an EMBL/GenBank/DDBJ whole genome shotgun (WGS) entry which is preliminary data.</text>
</comment>